<evidence type="ECO:0000256" key="5">
    <source>
        <dbReference type="ARBA" id="ARBA00047942"/>
    </source>
</evidence>
<sequence length="911" mass="105440">MAGKAKLMANIIEKSLNNDDLNEHRSNIKSQMLSFQQMLIHDIDNKAFADIYAQTIAYGMFAARYHDPTLENFSRTEAAQLIPKSNPFLRKLFQDIAGYDLDDRIAWIVDELVNIFLASDVADIMKNFGKSTKQEDPVVHFYETFLGEYNPALRKARGVWYTPQPVVNFIVRAVDDVLKSEFNLAQGLADTSKTTIKVKTDIANKNFKSGYKEVDKQVHKVQILDPATGTGTFLAEVVKHLHKKFKGQQGIWSNYVSKDLIPRLNGFELLMASYAMAHLKMDMLLTETGYKPKDNQRFNIFLTNSLEEAHKDSGTLFSNWLADEADQANAIKRDAPVMCIIGNPPYSGESSNKSDWIMNLMQDYKKEPGGKIKLKERNPKWINDDYVKFMRFGQHFIEKNESGILAFINPHGFLDNPTFRGMRWNLLKTYDKIYTIDLHGNSKKKETCPDGSPDQNVFDIMQGVAITFLIKTGNKKAHELGKVFHYDLFGKRTSKYDFLNDNNLKSINFVELPNKAPNYFMVQKDFEAEDNYNKGFSINELFTINSVGIVTSRDSFVIDDNKEVLSKRIKDFFELPKEDLLSEYNIRENKTWKIDEVKLKAEKFIENDIKEIFYRTFDKRYIYNNNNFIERNRIKVMQNFDRKNIGIIISRSVVGDYNWADIQVTENITEFGIMASRVGNGAPICPLYLYPEEKDIDFSEDKKGEAIARVPNLDKKIINKLAKKLGLKFTNEKEQTAKTFAPIDILDYIYAVLHSPNYRETYKEFLKIDFPRVPFPKDEKTFWHLVKLGGEIRQIHLLESPIVEDAITQYLGDGDNIITRKLTKTDIGYEAVTDTHGKVWINDINYFDNVPLVAWNFYIGGYQPAQKWLKDRKGRELDYEDIFHYNKIIVALTETDKIMKEIDLINFIEKD</sequence>
<evidence type="ECO:0000256" key="3">
    <source>
        <dbReference type="ARBA" id="ARBA00022603"/>
    </source>
</evidence>
<dbReference type="Pfam" id="PF18135">
    <property type="entry name" value="Type_ISP_C"/>
    <property type="match status" value="1"/>
</dbReference>
<keyword evidence="3 8" id="KW-0489">Methyltransferase</keyword>
<dbReference type="Proteomes" id="UP000093186">
    <property type="component" value="Unassembled WGS sequence"/>
</dbReference>
<protein>
    <recommendedName>
        <fullName evidence="2">site-specific DNA-methyltransferase (adenine-specific)</fullName>
        <ecNumber evidence="2">2.1.1.72</ecNumber>
    </recommendedName>
</protein>
<dbReference type="AlphaFoldDB" id="A0A1B9XYU2"/>
<dbReference type="GO" id="GO:0032259">
    <property type="term" value="P:methylation"/>
    <property type="evidence" value="ECO:0007669"/>
    <property type="project" value="UniProtKB-KW"/>
</dbReference>
<keyword evidence="9" id="KW-1185">Reference proteome</keyword>
<dbReference type="InterPro" id="IPR003356">
    <property type="entry name" value="DNA_methylase_A-5"/>
</dbReference>
<dbReference type="Gene3D" id="3.40.50.150">
    <property type="entry name" value="Vaccinia Virus protein VP39"/>
    <property type="match status" value="1"/>
</dbReference>
<dbReference type="SUPFAM" id="SSF53335">
    <property type="entry name" value="S-adenosyl-L-methionine-dependent methyltransferases"/>
    <property type="match status" value="1"/>
</dbReference>
<evidence type="ECO:0000313" key="8">
    <source>
        <dbReference type="EMBL" id="OCK42641.1"/>
    </source>
</evidence>
<dbReference type="EMBL" id="MAKX01000013">
    <property type="protein sequence ID" value="OCK42641.1"/>
    <property type="molecule type" value="Genomic_DNA"/>
</dbReference>
<dbReference type="PANTHER" id="PTHR33841">
    <property type="entry name" value="DNA METHYLTRANSFERASE YEEA-RELATED"/>
    <property type="match status" value="1"/>
</dbReference>
<dbReference type="PRINTS" id="PR00507">
    <property type="entry name" value="N12N6MTFRASE"/>
</dbReference>
<dbReference type="Pfam" id="PF02384">
    <property type="entry name" value="N6_Mtase"/>
    <property type="match status" value="1"/>
</dbReference>
<dbReference type="InterPro" id="IPR041635">
    <property type="entry name" value="Type_ISP_LLaBIII_C"/>
</dbReference>
<gene>
    <name evidence="8" type="ORF">BA195_10745</name>
</gene>
<comment type="similarity">
    <text evidence="1">Belongs to the N(4)/N(6)-methyltransferase family.</text>
</comment>
<proteinExistence type="inferred from homology"/>
<evidence type="ECO:0000259" key="6">
    <source>
        <dbReference type="Pfam" id="PF02384"/>
    </source>
</evidence>
<evidence type="ECO:0000256" key="1">
    <source>
        <dbReference type="ARBA" id="ARBA00006594"/>
    </source>
</evidence>
<dbReference type="InterPro" id="IPR050953">
    <property type="entry name" value="N4_N6_ade-DNA_methylase"/>
</dbReference>
<evidence type="ECO:0000256" key="2">
    <source>
        <dbReference type="ARBA" id="ARBA00011900"/>
    </source>
</evidence>
<name>A0A1B9XYU2_9FLAO</name>
<evidence type="ECO:0000259" key="7">
    <source>
        <dbReference type="Pfam" id="PF18135"/>
    </source>
</evidence>
<dbReference type="GO" id="GO:0003677">
    <property type="term" value="F:DNA binding"/>
    <property type="evidence" value="ECO:0007669"/>
    <property type="project" value="InterPro"/>
</dbReference>
<comment type="caution">
    <text evidence="8">The sequence shown here is derived from an EMBL/GenBank/DDBJ whole genome shotgun (WGS) entry which is preliminary data.</text>
</comment>
<accession>A0A1B9XYU2</accession>
<dbReference type="GO" id="GO:0009007">
    <property type="term" value="F:site-specific DNA-methyltransferase (adenine-specific) activity"/>
    <property type="evidence" value="ECO:0007669"/>
    <property type="project" value="UniProtKB-EC"/>
</dbReference>
<keyword evidence="4 8" id="KW-0808">Transferase</keyword>
<dbReference type="EC" id="2.1.1.72" evidence="2"/>
<evidence type="ECO:0000256" key="4">
    <source>
        <dbReference type="ARBA" id="ARBA00022679"/>
    </source>
</evidence>
<feature type="domain" description="DNA methylase adenine-specific" evidence="6">
    <location>
        <begin position="134"/>
        <end position="414"/>
    </location>
</feature>
<dbReference type="REBASE" id="171322">
    <property type="entry name" value="TsoKL19ORF10745P"/>
</dbReference>
<dbReference type="PANTHER" id="PTHR33841:SF1">
    <property type="entry name" value="DNA METHYLTRANSFERASE A"/>
    <property type="match status" value="1"/>
</dbReference>
<dbReference type="InterPro" id="IPR029063">
    <property type="entry name" value="SAM-dependent_MTases_sf"/>
</dbReference>
<comment type="catalytic activity">
    <reaction evidence="5">
        <text>a 2'-deoxyadenosine in DNA + S-adenosyl-L-methionine = an N(6)-methyl-2'-deoxyadenosine in DNA + S-adenosyl-L-homocysteine + H(+)</text>
        <dbReference type="Rhea" id="RHEA:15197"/>
        <dbReference type="Rhea" id="RHEA-COMP:12418"/>
        <dbReference type="Rhea" id="RHEA-COMP:12419"/>
        <dbReference type="ChEBI" id="CHEBI:15378"/>
        <dbReference type="ChEBI" id="CHEBI:57856"/>
        <dbReference type="ChEBI" id="CHEBI:59789"/>
        <dbReference type="ChEBI" id="CHEBI:90615"/>
        <dbReference type="ChEBI" id="CHEBI:90616"/>
        <dbReference type="EC" id="2.1.1.72"/>
    </reaction>
</comment>
<reference evidence="8 9" key="1">
    <citation type="submission" date="2016-06" db="EMBL/GenBank/DDBJ databases">
        <title>Draft Genome Sequence of Tenacibaculum soleae UCD-KL19.</title>
        <authorList>
            <person name="Eisen J.A."/>
            <person name="Coil D.A."/>
            <person name="Lujan K.M."/>
        </authorList>
    </citation>
    <scope>NUCLEOTIDE SEQUENCE [LARGE SCALE GENOMIC DNA]</scope>
    <source>
        <strain evidence="8 9">UCD-KL19</strain>
    </source>
</reference>
<evidence type="ECO:0000313" key="9">
    <source>
        <dbReference type="Proteomes" id="UP000093186"/>
    </source>
</evidence>
<dbReference type="GO" id="GO:0008170">
    <property type="term" value="F:N-methyltransferase activity"/>
    <property type="evidence" value="ECO:0007669"/>
    <property type="project" value="InterPro"/>
</dbReference>
<organism evidence="8 9">
    <name type="scientific">Tenacibaculum soleae</name>
    <dbReference type="NCBI Taxonomy" id="447689"/>
    <lineage>
        <taxon>Bacteria</taxon>
        <taxon>Pseudomonadati</taxon>
        <taxon>Bacteroidota</taxon>
        <taxon>Flavobacteriia</taxon>
        <taxon>Flavobacteriales</taxon>
        <taxon>Flavobacteriaceae</taxon>
        <taxon>Tenacibaculum</taxon>
    </lineage>
</organism>
<feature type="domain" description="Type ISP restriction-modification enzyme LLaBIII C-terminal specificity" evidence="7">
    <location>
        <begin position="540"/>
        <end position="901"/>
    </location>
</feature>